<feature type="compositionally biased region" description="Basic and acidic residues" evidence="1">
    <location>
        <begin position="41"/>
        <end position="52"/>
    </location>
</feature>
<keyword evidence="3" id="KW-1185">Reference proteome</keyword>
<feature type="compositionally biased region" description="Low complexity" evidence="1">
    <location>
        <begin position="115"/>
        <end position="127"/>
    </location>
</feature>
<evidence type="ECO:0000256" key="1">
    <source>
        <dbReference type="SAM" id="MobiDB-lite"/>
    </source>
</evidence>
<dbReference type="OrthoDB" id="3563921at2759"/>
<gene>
    <name evidence="2" type="ORF">PAC_13132</name>
</gene>
<feature type="region of interest" description="Disordered" evidence="1">
    <location>
        <begin position="1"/>
        <end position="129"/>
    </location>
</feature>
<reference evidence="2 3" key="1">
    <citation type="submission" date="2016-03" db="EMBL/GenBank/DDBJ databases">
        <authorList>
            <person name="Ploux O."/>
        </authorList>
    </citation>
    <scope>NUCLEOTIDE SEQUENCE [LARGE SCALE GENOMIC DNA]</scope>
    <source>
        <strain evidence="2 3">UAMH 11012</strain>
    </source>
</reference>
<name>A0A1L7XDY2_9HELO</name>
<protein>
    <submittedName>
        <fullName evidence="2">Uncharacterized protein</fullName>
    </submittedName>
</protein>
<dbReference type="AlphaFoldDB" id="A0A1L7XDY2"/>
<dbReference type="EMBL" id="FJOG01000023">
    <property type="protein sequence ID" value="CZR63235.1"/>
    <property type="molecule type" value="Genomic_DNA"/>
</dbReference>
<evidence type="ECO:0000313" key="3">
    <source>
        <dbReference type="Proteomes" id="UP000184330"/>
    </source>
</evidence>
<feature type="compositionally biased region" description="Low complexity" evidence="1">
    <location>
        <begin position="31"/>
        <end position="40"/>
    </location>
</feature>
<organism evidence="2 3">
    <name type="scientific">Phialocephala subalpina</name>
    <dbReference type="NCBI Taxonomy" id="576137"/>
    <lineage>
        <taxon>Eukaryota</taxon>
        <taxon>Fungi</taxon>
        <taxon>Dikarya</taxon>
        <taxon>Ascomycota</taxon>
        <taxon>Pezizomycotina</taxon>
        <taxon>Leotiomycetes</taxon>
        <taxon>Helotiales</taxon>
        <taxon>Mollisiaceae</taxon>
        <taxon>Phialocephala</taxon>
        <taxon>Phialocephala fortinii species complex</taxon>
    </lineage>
</organism>
<dbReference type="Proteomes" id="UP000184330">
    <property type="component" value="Unassembled WGS sequence"/>
</dbReference>
<feature type="compositionally biased region" description="Polar residues" evidence="1">
    <location>
        <begin position="93"/>
        <end position="111"/>
    </location>
</feature>
<accession>A0A1L7XDY2</accession>
<feature type="compositionally biased region" description="Low complexity" evidence="1">
    <location>
        <begin position="53"/>
        <end position="66"/>
    </location>
</feature>
<feature type="compositionally biased region" description="Polar residues" evidence="1">
    <location>
        <begin position="1"/>
        <end position="22"/>
    </location>
</feature>
<evidence type="ECO:0000313" key="2">
    <source>
        <dbReference type="EMBL" id="CZR63235.1"/>
    </source>
</evidence>
<proteinExistence type="predicted"/>
<sequence>MSNQAANGSISGHSTKTSSTNQTSESKPESKSSPTTSKCSTSEHEPRSRELPPKSLSPLSSETSSPGHPAEASLETLSSPKTVHDYALPIRTPASNLDSLPRSSETSTAFSPSRPALSESPLESASSQDYAFPSALETYLDDDTHTIATYGSSYINALVYTYGFPDDLSAQEEIEDEMVIEAEARARRLIGEYDSQMEVSGS</sequence>